<keyword evidence="2" id="KW-1133">Transmembrane helix</keyword>
<feature type="transmembrane region" description="Helical" evidence="2">
    <location>
        <begin position="643"/>
        <end position="668"/>
    </location>
</feature>
<accession>A0A1Y3AM92</accession>
<feature type="region of interest" description="Disordered" evidence="1">
    <location>
        <begin position="1"/>
        <end position="62"/>
    </location>
</feature>
<feature type="domain" description="ZP" evidence="3">
    <location>
        <begin position="1"/>
        <end position="492"/>
    </location>
</feature>
<feature type="region of interest" description="Disordered" evidence="1">
    <location>
        <begin position="143"/>
        <end position="268"/>
    </location>
</feature>
<comment type="caution">
    <text evidence="4">The sequence shown here is derived from an EMBL/GenBank/DDBJ whole genome shotgun (WGS) entry which is preliminary data.</text>
</comment>
<evidence type="ECO:0000313" key="4">
    <source>
        <dbReference type="EMBL" id="OTF69561.1"/>
    </source>
</evidence>
<dbReference type="InterPro" id="IPR055355">
    <property type="entry name" value="ZP-C"/>
</dbReference>
<sequence>ACLLSTIADPSIDSPTHKSDDSIDVSSSIGVSSHHHDGSGGSGISDGSSSSSNNGPQHLTPGMVEDLLANESTMDGSMRIPSPIGPSSLSHASVVDSESDLMGAESDSKFSLSKLKRPFARLPFDLRFNTRFLNGPLMTSGSNLLPQVHHSHPPPPPMRGPGPQMMRQPMRPPFQPSPNHRGPQFQQQPPPGYGGHQPMFKSLSPPHGPPNGFMQPGPKSLMPPQSQMQMMHHHGPPPPPPPQPPQQQQQQQNPAGSPSHIDIEPHGMNGIDPMIHSIAEYIDSGDDSRHNELINDYDRQTSSNEIWPIAQPELAKIVHLDEAWDQARKLRCTWHDQYEKSVSFRPFPVDMVDVVRADFAGDNVGCWMQIQVGRGPWASEVAGIVKIGQTMTMVLAIKDEENKFDMLVRNCVAHDGKRAPIELVDTNGCIVRSKLMSKFTKIKNFGSSASVLSYAHFQAFKFPDSMEVHFQCTIQICKNSCPEQCDQSGQSNIHYINHQITGTMQNLQNHRDIMGGSGGDIYLSSDLPSAAAQIGELPGRSDNSVLARPREVRDVSGELKEILRQETNATAAAAKEVGVEKIIRVISTGDLSFATSDKLTAEQQSITEMTNETTNGTSNGHYRNGSKSWLSEKMNEKICMSSINFLVCFVTLSTLALFFCTCSVVMCCRKRSFYGDHMNAATILHGTVHLNDKSLSKKTSAKEAQLIKNGNKRGKHEQNCHDNSYHGSQQTVIPVMSGGTNGGGYLSSSSVLSPRVQASTTGTTNGYVMYH</sequence>
<dbReference type="PANTHER" id="PTHR46560">
    <property type="entry name" value="CYPHER, ISOFORM B"/>
    <property type="match status" value="1"/>
</dbReference>
<gene>
    <name evidence="4" type="ORF">BLA29_001440</name>
</gene>
<feature type="non-terminal residue" evidence="4">
    <location>
        <position position="1"/>
    </location>
</feature>
<protein>
    <recommendedName>
        <fullName evidence="3">ZP domain-containing protein</fullName>
    </recommendedName>
</protein>
<reference evidence="4 5" key="1">
    <citation type="submission" date="2017-03" db="EMBL/GenBank/DDBJ databases">
        <title>Genome Survey of Euroglyphus maynei.</title>
        <authorList>
            <person name="Arlian L.G."/>
            <person name="Morgan M.S."/>
            <person name="Rider S.D."/>
        </authorList>
    </citation>
    <scope>NUCLEOTIDE SEQUENCE [LARGE SCALE GENOMIC DNA]</scope>
    <source>
        <strain evidence="4">Arlian Lab</strain>
        <tissue evidence="4">Whole body</tissue>
    </source>
</reference>
<dbReference type="SMART" id="SM00241">
    <property type="entry name" value="ZP"/>
    <property type="match status" value="1"/>
</dbReference>
<evidence type="ECO:0000256" key="2">
    <source>
        <dbReference type="SAM" id="Phobius"/>
    </source>
</evidence>
<dbReference type="Proteomes" id="UP000194236">
    <property type="component" value="Unassembled WGS sequence"/>
</dbReference>
<organism evidence="4 5">
    <name type="scientific">Euroglyphus maynei</name>
    <name type="common">Mayne's house dust mite</name>
    <dbReference type="NCBI Taxonomy" id="6958"/>
    <lineage>
        <taxon>Eukaryota</taxon>
        <taxon>Metazoa</taxon>
        <taxon>Ecdysozoa</taxon>
        <taxon>Arthropoda</taxon>
        <taxon>Chelicerata</taxon>
        <taxon>Arachnida</taxon>
        <taxon>Acari</taxon>
        <taxon>Acariformes</taxon>
        <taxon>Sarcoptiformes</taxon>
        <taxon>Astigmata</taxon>
        <taxon>Psoroptidia</taxon>
        <taxon>Analgoidea</taxon>
        <taxon>Pyroglyphidae</taxon>
        <taxon>Pyroglyphinae</taxon>
        <taxon>Euroglyphus</taxon>
    </lineage>
</organism>
<dbReference type="OrthoDB" id="10062424at2759"/>
<evidence type="ECO:0000313" key="5">
    <source>
        <dbReference type="Proteomes" id="UP000194236"/>
    </source>
</evidence>
<dbReference type="PROSITE" id="PS51034">
    <property type="entry name" value="ZP_2"/>
    <property type="match status" value="1"/>
</dbReference>
<dbReference type="InterPro" id="IPR001507">
    <property type="entry name" value="ZP_dom"/>
</dbReference>
<dbReference type="EMBL" id="MUJZ01069822">
    <property type="protein sequence ID" value="OTF69561.1"/>
    <property type="molecule type" value="Genomic_DNA"/>
</dbReference>
<keyword evidence="5" id="KW-1185">Reference proteome</keyword>
<evidence type="ECO:0000256" key="1">
    <source>
        <dbReference type="SAM" id="MobiDB-lite"/>
    </source>
</evidence>
<name>A0A1Y3AM92_EURMA</name>
<keyword evidence="2" id="KW-0472">Membrane</keyword>
<proteinExistence type="predicted"/>
<keyword evidence="2" id="KW-0812">Transmembrane</keyword>
<dbReference type="Pfam" id="PF00100">
    <property type="entry name" value="Zona_pellucida"/>
    <property type="match status" value="1"/>
</dbReference>
<dbReference type="AlphaFoldDB" id="A0A1Y3AM92"/>
<dbReference type="PANTHER" id="PTHR46560:SF4">
    <property type="entry name" value="DUSKY"/>
    <property type="match status" value="1"/>
</dbReference>
<feature type="compositionally biased region" description="Pro residues" evidence="1">
    <location>
        <begin position="236"/>
        <end position="245"/>
    </location>
</feature>
<evidence type="ECO:0000259" key="3">
    <source>
        <dbReference type="PROSITE" id="PS51034"/>
    </source>
</evidence>